<proteinExistence type="predicted"/>
<organism evidence="7 8">
    <name type="scientific">Limulus polyphemus</name>
    <name type="common">Atlantic horseshoe crab</name>
    <dbReference type="NCBI Taxonomy" id="6850"/>
    <lineage>
        <taxon>Eukaryota</taxon>
        <taxon>Metazoa</taxon>
        <taxon>Ecdysozoa</taxon>
        <taxon>Arthropoda</taxon>
        <taxon>Chelicerata</taxon>
        <taxon>Merostomata</taxon>
        <taxon>Xiphosura</taxon>
        <taxon>Limulidae</taxon>
        <taxon>Limulus</taxon>
    </lineage>
</organism>
<keyword evidence="7" id="KW-1185">Reference proteome</keyword>
<evidence type="ECO:0000256" key="5">
    <source>
        <dbReference type="PROSITE-ProRule" id="PRU00042"/>
    </source>
</evidence>
<feature type="domain" description="C2H2-type" evidence="6">
    <location>
        <begin position="438"/>
        <end position="466"/>
    </location>
</feature>
<evidence type="ECO:0000256" key="2">
    <source>
        <dbReference type="ARBA" id="ARBA00022737"/>
    </source>
</evidence>
<evidence type="ECO:0000256" key="3">
    <source>
        <dbReference type="ARBA" id="ARBA00022771"/>
    </source>
</evidence>
<gene>
    <name evidence="8 9" type="primary">LOC106458306</name>
</gene>
<dbReference type="Proteomes" id="UP000694941">
    <property type="component" value="Unplaced"/>
</dbReference>
<evidence type="ECO:0000256" key="1">
    <source>
        <dbReference type="ARBA" id="ARBA00022723"/>
    </source>
</evidence>
<evidence type="ECO:0000313" key="7">
    <source>
        <dbReference type="Proteomes" id="UP000694941"/>
    </source>
</evidence>
<dbReference type="PANTHER" id="PTHR24379:SF121">
    <property type="entry name" value="C2H2-TYPE DOMAIN-CONTAINING PROTEIN"/>
    <property type="match status" value="1"/>
</dbReference>
<dbReference type="GeneID" id="106458306"/>
<name>A0ABM1S978_LIMPO</name>
<feature type="domain" description="C2H2-type" evidence="6">
    <location>
        <begin position="476"/>
        <end position="504"/>
    </location>
</feature>
<accession>A0ABM1S978</accession>
<keyword evidence="1" id="KW-0479">Metal-binding</keyword>
<evidence type="ECO:0000313" key="9">
    <source>
        <dbReference type="RefSeq" id="XP_022240184.1"/>
    </source>
</evidence>
<evidence type="ECO:0000259" key="6">
    <source>
        <dbReference type="PROSITE" id="PS50157"/>
    </source>
</evidence>
<dbReference type="RefSeq" id="XP_022240184.1">
    <property type="nucleotide sequence ID" value="XM_022384476.1"/>
</dbReference>
<feature type="domain" description="C2H2-type" evidence="6">
    <location>
        <begin position="611"/>
        <end position="639"/>
    </location>
</feature>
<dbReference type="InterPro" id="IPR036236">
    <property type="entry name" value="Znf_C2H2_sf"/>
</dbReference>
<dbReference type="SMART" id="SM00355">
    <property type="entry name" value="ZnF_C2H2"/>
    <property type="match status" value="20"/>
</dbReference>
<reference evidence="8 9" key="1">
    <citation type="submission" date="2025-05" db="UniProtKB">
        <authorList>
            <consortium name="RefSeq"/>
        </authorList>
    </citation>
    <scope>IDENTIFICATION</scope>
    <source>
        <tissue evidence="8 9">Muscle</tissue>
    </source>
</reference>
<feature type="domain" description="C2H2-type" evidence="6">
    <location>
        <begin position="1022"/>
        <end position="1050"/>
    </location>
</feature>
<feature type="domain" description="C2H2-type" evidence="6">
    <location>
        <begin position="554"/>
        <end position="581"/>
    </location>
</feature>
<dbReference type="Pfam" id="PF00096">
    <property type="entry name" value="zf-C2H2"/>
    <property type="match status" value="3"/>
</dbReference>
<dbReference type="InterPro" id="IPR013087">
    <property type="entry name" value="Znf_C2H2_type"/>
</dbReference>
<feature type="domain" description="C2H2-type" evidence="6">
    <location>
        <begin position="371"/>
        <end position="395"/>
    </location>
</feature>
<keyword evidence="4" id="KW-0862">Zinc</keyword>
<feature type="domain" description="C2H2-type" evidence="6">
    <location>
        <begin position="582"/>
        <end position="605"/>
    </location>
</feature>
<feature type="domain" description="C2H2-type" evidence="6">
    <location>
        <begin position="110"/>
        <end position="137"/>
    </location>
</feature>
<dbReference type="PROSITE" id="PS00028">
    <property type="entry name" value="ZINC_FINGER_C2H2_1"/>
    <property type="match status" value="13"/>
</dbReference>
<evidence type="ECO:0000256" key="4">
    <source>
        <dbReference type="ARBA" id="ARBA00022833"/>
    </source>
</evidence>
<feature type="domain" description="C2H2-type" evidence="6">
    <location>
        <begin position="739"/>
        <end position="766"/>
    </location>
</feature>
<dbReference type="PROSITE" id="PS50157">
    <property type="entry name" value="ZINC_FINGER_C2H2_2"/>
    <property type="match status" value="13"/>
</dbReference>
<feature type="domain" description="C2H2-type" evidence="6">
    <location>
        <begin position="953"/>
        <end position="984"/>
    </location>
</feature>
<evidence type="ECO:0000313" key="8">
    <source>
        <dbReference type="RefSeq" id="XP_022240183.1"/>
    </source>
</evidence>
<feature type="domain" description="C2H2-type" evidence="6">
    <location>
        <begin position="403"/>
        <end position="432"/>
    </location>
</feature>
<dbReference type="RefSeq" id="XP_022240183.1">
    <property type="nucleotide sequence ID" value="XM_022384475.1"/>
</dbReference>
<sequence length="1407" mass="162433">MHTSHLSGSWNCPSCKQHYRFYPLYVKHIKKCGKQTETIASLHNSPQMENKQTKIIEQTIPNKKLGGFRSILQKSSNLPSKCKVCGVNFRSVLHYKTHLSRKGYCRPRPFTCYSCGKIFDTIHHLVAHENRKSPCVPTELSSSEKVATDNTDLLRNMFDVKNYNSMMGSELENQRQYCSFAGQEKEVNKKSESGENQCEKCGTFFDSPFLCQRHKLYDTPCAISPATSTGDNNSRNIVESLYSRRNLRARKPFPGHTPKRHSKREHQCRKCGYVFSRAYRLRSHLNRKFPCVPLRQHFLTTHNRSARKTMPPARLQHDFLNQNNLESAEQTFPDEKSKKHYKSVHSKILKKYQKITSCRPKINVEPEIKPPVCEFCNKTFVSAKSFIKHMQLHPGFVASNHPVKCPGCPEVFPNPDDLFEHQKAEKHWGPMMSRTRECECPFCGKEFLYIGRRNSHARLIHMQSNPKEVRKFLDETTCNICYRQFVDAYETYAHIQSEHQGVSPPSLERNYISAAESEGLSVPEEIIINKPESLKKKIETMTPNVLALMKKYPTKCPFCLKIYSSSYVRDRHLKCHTMEKPFVCSWCKKCFPRSERLTRHYQQVHNDLLLFKCLGCGIKFPTRLQMVQHIGKAHTSASRSNLLHEIKLESSKPIQPAATEMLKEEFVKKPFHYPKPGLILSPDDTVRGIYSCEVCGIHNFTKMTALHRHRKSGFHRENLKQVKSQTSKSLSGTRMSVNYKCSVCDVSYSSIVSFVPHRLSHFQAKNLDPSEINESNPYSCEICQRSIDHHQKVQVHLLWHLQADRTPRFINSTDRGAVSQEKIIFSDKNLIPGDSFHGKADVEIGIKTKSLENVAKKSIQTSITPQGNFYNKPHLEKVSVDVKTEEKSQKDALTCQKCQTMFSTKQQLTAHICHFCPFKRTSKDYMKCDSEHKSSSSNTAGDPHSTILEDSSVACTHCSLKFFSPTDLEWHEKSCCKVHSSEKIDLNNTKTSKLYQCKYCCCAFITLEICHEHERAYCKKSQTCEQCRLDFNSHQDLIDHMESYHSANHQLKCYVCGQTFYSPRVLKKHLESHEDDIAFNCLYCAAFFSDLRGLFEHLENHEVKLNMQQHYDVDLEKEGISHQVEPVKNYNPERYVENLKLFSVEGSKIKFQCSHCPRGYKDRAHFREHIVIHEPFHCEVCGGIENTVVGFRKHPCKLPNGNLATGILYRKSWGKKMIQLAKKKRFKSFNSATSVKAVPVDQQEWKPEDSDCGKGDGSKELASIQLKIANDLSEEYKEKVENHDYSQKTLDTLRENFSQLLYFLVADPELMEQLGWGVKLIDTVLDDVLYHMEQQPVGYHDKQTELERLRKNIQLLLRVSVKDHVMDDVERGRKVIDELVLEMLEMCTSKLSEDSLDSSREWSSTTD</sequence>
<feature type="domain" description="C2H2-type" evidence="6">
    <location>
        <begin position="1051"/>
        <end position="1078"/>
    </location>
</feature>
<dbReference type="Gene3D" id="3.30.160.60">
    <property type="entry name" value="Classic Zinc Finger"/>
    <property type="match status" value="6"/>
</dbReference>
<dbReference type="SUPFAM" id="SSF57667">
    <property type="entry name" value="beta-beta-alpha zinc fingers"/>
    <property type="match status" value="5"/>
</dbReference>
<feature type="domain" description="C2H2-type" evidence="6">
    <location>
        <begin position="1151"/>
        <end position="1173"/>
    </location>
</feature>
<protein>
    <submittedName>
        <fullName evidence="8 9">Zinc finger protein 91-like</fullName>
    </submittedName>
</protein>
<dbReference type="PANTHER" id="PTHR24379">
    <property type="entry name" value="KRAB AND ZINC FINGER DOMAIN-CONTAINING"/>
    <property type="match status" value="1"/>
</dbReference>
<keyword evidence="2" id="KW-0677">Repeat</keyword>
<keyword evidence="3 5" id="KW-0863">Zinc-finger</keyword>